<dbReference type="Proteomes" id="UP000742786">
    <property type="component" value="Unassembled WGS sequence"/>
</dbReference>
<proteinExistence type="predicted"/>
<keyword evidence="2" id="KW-1185">Reference proteome</keyword>
<dbReference type="SUPFAM" id="SSF46689">
    <property type="entry name" value="Homeodomain-like"/>
    <property type="match status" value="1"/>
</dbReference>
<name>A0A916J5H1_9PROT</name>
<dbReference type="EMBL" id="CAJQUM010000001">
    <property type="protein sequence ID" value="CAG4883798.1"/>
    <property type="molecule type" value="Genomic_DNA"/>
</dbReference>
<organism evidence="1 2">
    <name type="scientific">Georgfuchsia toluolica</name>
    <dbReference type="NCBI Taxonomy" id="424218"/>
    <lineage>
        <taxon>Bacteria</taxon>
        <taxon>Pseudomonadati</taxon>
        <taxon>Pseudomonadota</taxon>
        <taxon>Betaproteobacteria</taxon>
        <taxon>Nitrosomonadales</taxon>
        <taxon>Sterolibacteriaceae</taxon>
        <taxon>Georgfuchsia</taxon>
    </lineage>
</organism>
<sequence>MSKERDIVSELISRIQAAAPGAISPGLLCDIEHDFRHDFGRDKHYVAGNPRVSVEQIQAAVTAFCARGVPVTEAAAMNGISRRTLYRALGSKR</sequence>
<protein>
    <submittedName>
        <fullName evidence="1">Uncharacterized protein</fullName>
    </submittedName>
</protein>
<dbReference type="AlphaFoldDB" id="A0A916J5H1"/>
<accession>A0A916J5H1</accession>
<comment type="caution">
    <text evidence="1">The sequence shown here is derived from an EMBL/GenBank/DDBJ whole genome shotgun (WGS) entry which is preliminary data.</text>
</comment>
<reference evidence="1" key="1">
    <citation type="submission" date="2021-04" db="EMBL/GenBank/DDBJ databases">
        <authorList>
            <person name="Hornung B."/>
        </authorList>
    </citation>
    <scope>NUCLEOTIDE SEQUENCE</scope>
    <source>
        <strain evidence="1">G5G6</strain>
    </source>
</reference>
<gene>
    <name evidence="1" type="ORF">GTOL_11681</name>
</gene>
<dbReference type="InterPro" id="IPR009057">
    <property type="entry name" value="Homeodomain-like_sf"/>
</dbReference>
<dbReference type="Pfam" id="PF13384">
    <property type="entry name" value="HTH_23"/>
    <property type="match status" value="1"/>
</dbReference>
<evidence type="ECO:0000313" key="2">
    <source>
        <dbReference type="Proteomes" id="UP000742786"/>
    </source>
</evidence>
<evidence type="ECO:0000313" key="1">
    <source>
        <dbReference type="EMBL" id="CAG4883798.1"/>
    </source>
</evidence>